<dbReference type="AlphaFoldDB" id="A0AAV8YFH7"/>
<dbReference type="InterPro" id="IPR036322">
    <property type="entry name" value="WD40_repeat_dom_sf"/>
</dbReference>
<protein>
    <submittedName>
        <fullName evidence="4">Uncharacterized protein</fullName>
    </submittedName>
</protein>
<dbReference type="Pfam" id="PF21032">
    <property type="entry name" value="PROPPIN"/>
    <property type="match status" value="1"/>
</dbReference>
<dbReference type="EMBL" id="JANEYF010002172">
    <property type="protein sequence ID" value="KAJ8950474.1"/>
    <property type="molecule type" value="Genomic_DNA"/>
</dbReference>
<accession>A0AAV8YFH7</accession>
<keyword evidence="2" id="KW-0677">Repeat</keyword>
<evidence type="ECO:0000313" key="4">
    <source>
        <dbReference type="EMBL" id="KAJ8950474.1"/>
    </source>
</evidence>
<dbReference type="Proteomes" id="UP001162156">
    <property type="component" value="Unassembled WGS sequence"/>
</dbReference>
<dbReference type="Gene3D" id="2.130.10.10">
    <property type="entry name" value="YVTN repeat-like/Quinoprotein amine dehydrogenase"/>
    <property type="match status" value="1"/>
</dbReference>
<proteinExistence type="inferred from homology"/>
<evidence type="ECO:0000256" key="3">
    <source>
        <dbReference type="ARBA" id="ARBA00025740"/>
    </source>
</evidence>
<dbReference type="InterPro" id="IPR048720">
    <property type="entry name" value="PROPPIN"/>
</dbReference>
<evidence type="ECO:0000256" key="1">
    <source>
        <dbReference type="ARBA" id="ARBA00022574"/>
    </source>
</evidence>
<organism evidence="4 5">
    <name type="scientific">Rhamnusium bicolor</name>
    <dbReference type="NCBI Taxonomy" id="1586634"/>
    <lineage>
        <taxon>Eukaryota</taxon>
        <taxon>Metazoa</taxon>
        <taxon>Ecdysozoa</taxon>
        <taxon>Arthropoda</taxon>
        <taxon>Hexapoda</taxon>
        <taxon>Insecta</taxon>
        <taxon>Pterygota</taxon>
        <taxon>Neoptera</taxon>
        <taxon>Endopterygota</taxon>
        <taxon>Coleoptera</taxon>
        <taxon>Polyphaga</taxon>
        <taxon>Cucujiformia</taxon>
        <taxon>Chrysomeloidea</taxon>
        <taxon>Cerambycidae</taxon>
        <taxon>Lepturinae</taxon>
        <taxon>Rhagiini</taxon>
        <taxon>Rhamnusium</taxon>
    </lineage>
</organism>
<dbReference type="SUPFAM" id="SSF50978">
    <property type="entry name" value="WD40 repeat-like"/>
    <property type="match status" value="1"/>
</dbReference>
<keyword evidence="1" id="KW-0853">WD repeat</keyword>
<dbReference type="PANTHER" id="PTHR11227">
    <property type="entry name" value="WD-REPEAT PROTEIN INTERACTING WITH PHOSPHOINOSIDES WIPI -RELATED"/>
    <property type="match status" value="1"/>
</dbReference>
<name>A0AAV8YFH7_9CUCU</name>
<dbReference type="InterPro" id="IPR015943">
    <property type="entry name" value="WD40/YVTN_repeat-like_dom_sf"/>
</dbReference>
<evidence type="ECO:0000313" key="5">
    <source>
        <dbReference type="Proteomes" id="UP001162156"/>
    </source>
</evidence>
<comment type="caution">
    <text evidence="4">The sequence shown here is derived from an EMBL/GenBank/DDBJ whole genome shotgun (WGS) entry which is preliminary data.</text>
</comment>
<comment type="similarity">
    <text evidence="3">Belongs to the WD repeat PROPPIN family.</text>
</comment>
<evidence type="ECO:0000256" key="2">
    <source>
        <dbReference type="ARBA" id="ARBA00022737"/>
    </source>
</evidence>
<sequence>MRKIGISSAPVWIAAHRSELGCLAINQQGTRVASASNKGTLIRVWDTTTRNQLVELRRGSDPATVYWYIKKLIYP</sequence>
<reference evidence="4" key="1">
    <citation type="journal article" date="2023" name="Insect Mol. Biol.">
        <title>Genome sequencing provides insights into the evolution of gene families encoding plant cell wall-degrading enzymes in longhorned beetles.</title>
        <authorList>
            <person name="Shin N.R."/>
            <person name="Okamura Y."/>
            <person name="Kirsch R."/>
            <person name="Pauchet Y."/>
        </authorList>
    </citation>
    <scope>NUCLEOTIDE SEQUENCE</scope>
    <source>
        <strain evidence="4">RBIC_L_NR</strain>
    </source>
</reference>
<keyword evidence="5" id="KW-1185">Reference proteome</keyword>
<gene>
    <name evidence="4" type="ORF">NQ314_007861</name>
</gene>